<organism evidence="3 4">
    <name type="scientific">Amycolatopsis arida</name>
    <dbReference type="NCBI Taxonomy" id="587909"/>
    <lineage>
        <taxon>Bacteria</taxon>
        <taxon>Bacillati</taxon>
        <taxon>Actinomycetota</taxon>
        <taxon>Actinomycetes</taxon>
        <taxon>Pseudonocardiales</taxon>
        <taxon>Pseudonocardiaceae</taxon>
        <taxon>Amycolatopsis</taxon>
    </lineage>
</organism>
<dbReference type="AlphaFoldDB" id="A0A1I5QK98"/>
<evidence type="ECO:0000256" key="1">
    <source>
        <dbReference type="ARBA" id="ARBA00006547"/>
    </source>
</evidence>
<dbReference type="SUPFAM" id="SSF54001">
    <property type="entry name" value="Cysteine proteinases"/>
    <property type="match status" value="1"/>
</dbReference>
<accession>A0A1I5QK98</accession>
<evidence type="ECO:0000313" key="4">
    <source>
        <dbReference type="Proteomes" id="UP000198727"/>
    </source>
</evidence>
<dbReference type="PRINTS" id="PR01543">
    <property type="entry name" value="ANATRNSFRASE"/>
</dbReference>
<sequence length="253" mass="28300">MDVDAYLARIGATRPAAPDAAALRELHARHLESVPFENLSIHLGEPIVLESEALVDKIVRRRRGGFCYELNGAFAELLRALGFRVTLLAARAYGDEGWGPPFDHLALRVDLAEPWLVDVGFGRHARYPLRMTAVESQHDPEGEFLVLDAPGGDLEVRRDGRPVCLLEARPRELADFRPTCWYHATSPESHFTRRLTCSLPVPGGRVTLSGDRLIETTGDARTERTLSPDEILPAYRKHFGIELDRVPELRPRA</sequence>
<dbReference type="Gene3D" id="2.40.128.150">
    <property type="entry name" value="Cysteine proteinases"/>
    <property type="match status" value="1"/>
</dbReference>
<proteinExistence type="inferred from homology"/>
<dbReference type="PANTHER" id="PTHR11786:SF0">
    <property type="entry name" value="ARYLAMINE N-ACETYLTRANSFERASE 4-RELATED"/>
    <property type="match status" value="1"/>
</dbReference>
<name>A0A1I5QK98_9PSEU</name>
<dbReference type="Proteomes" id="UP000198727">
    <property type="component" value="Unassembled WGS sequence"/>
</dbReference>
<dbReference type="InterPro" id="IPR001447">
    <property type="entry name" value="Arylamine_N-AcTrfase"/>
</dbReference>
<dbReference type="Gene3D" id="3.30.2140.10">
    <property type="entry name" value="Arylamine N-acetyltransferase"/>
    <property type="match status" value="1"/>
</dbReference>
<gene>
    <name evidence="3" type="ORF">SAMN05421810_102664</name>
</gene>
<evidence type="ECO:0000256" key="2">
    <source>
        <dbReference type="RuleBase" id="RU003452"/>
    </source>
</evidence>
<dbReference type="GO" id="GO:0016407">
    <property type="term" value="F:acetyltransferase activity"/>
    <property type="evidence" value="ECO:0007669"/>
    <property type="project" value="InterPro"/>
</dbReference>
<keyword evidence="3" id="KW-0808">Transferase</keyword>
<dbReference type="RefSeq" id="WP_092529375.1">
    <property type="nucleotide sequence ID" value="NZ_FOWW01000002.1"/>
</dbReference>
<protein>
    <submittedName>
        <fullName evidence="3">N-hydroxyarylamine O-acetyltransferase</fullName>
    </submittedName>
</protein>
<evidence type="ECO:0000313" key="3">
    <source>
        <dbReference type="EMBL" id="SFP46461.1"/>
    </source>
</evidence>
<dbReference type="PANTHER" id="PTHR11786">
    <property type="entry name" value="N-HYDROXYARYLAMINE O-ACETYLTRANSFERASE"/>
    <property type="match status" value="1"/>
</dbReference>
<reference evidence="4" key="1">
    <citation type="submission" date="2016-10" db="EMBL/GenBank/DDBJ databases">
        <authorList>
            <person name="Varghese N."/>
            <person name="Submissions S."/>
        </authorList>
    </citation>
    <scope>NUCLEOTIDE SEQUENCE [LARGE SCALE GENOMIC DNA]</scope>
    <source>
        <strain evidence="4">CGMCC 4.5579</strain>
    </source>
</reference>
<dbReference type="STRING" id="587909.SAMN05421810_102664"/>
<dbReference type="EMBL" id="FOWW01000002">
    <property type="protein sequence ID" value="SFP46461.1"/>
    <property type="molecule type" value="Genomic_DNA"/>
</dbReference>
<dbReference type="Pfam" id="PF00797">
    <property type="entry name" value="Acetyltransf_2"/>
    <property type="match status" value="1"/>
</dbReference>
<dbReference type="OrthoDB" id="7181050at2"/>
<dbReference type="InterPro" id="IPR038765">
    <property type="entry name" value="Papain-like_cys_pep_sf"/>
</dbReference>
<keyword evidence="4" id="KW-1185">Reference proteome</keyword>
<comment type="similarity">
    <text evidence="1 2">Belongs to the arylamine N-acetyltransferase family.</text>
</comment>